<sequence length="167" mass="19474">MMLVKFFKAMVFDVLDKAKTLKAPQKATLTFNYTPVTWEQQKRNRPWIEFKVYRGPHSKSSFLLKFLVFITLDEYQNLLLATVGFCVKYRKSGPRALNSSYKTRSTVIPFSIDNQHFAFLAKTKPIYVHFMSRAVVSWIIRAHRLILFRAGCMDVLNSVQIEPAFII</sequence>
<accession>A0AAV8VDD6</accession>
<evidence type="ECO:0000313" key="2">
    <source>
        <dbReference type="Proteomes" id="UP001159042"/>
    </source>
</evidence>
<dbReference type="Proteomes" id="UP001159042">
    <property type="component" value="Unassembled WGS sequence"/>
</dbReference>
<dbReference type="EMBL" id="JANEYG010000142">
    <property type="protein sequence ID" value="KAJ8912195.1"/>
    <property type="molecule type" value="Genomic_DNA"/>
</dbReference>
<comment type="caution">
    <text evidence="1">The sequence shown here is derived from an EMBL/GenBank/DDBJ whole genome shotgun (WGS) entry which is preliminary data.</text>
</comment>
<name>A0AAV8VDD6_9CUCU</name>
<proteinExistence type="predicted"/>
<organism evidence="1 2">
    <name type="scientific">Exocentrus adspersus</name>
    <dbReference type="NCBI Taxonomy" id="1586481"/>
    <lineage>
        <taxon>Eukaryota</taxon>
        <taxon>Metazoa</taxon>
        <taxon>Ecdysozoa</taxon>
        <taxon>Arthropoda</taxon>
        <taxon>Hexapoda</taxon>
        <taxon>Insecta</taxon>
        <taxon>Pterygota</taxon>
        <taxon>Neoptera</taxon>
        <taxon>Endopterygota</taxon>
        <taxon>Coleoptera</taxon>
        <taxon>Polyphaga</taxon>
        <taxon>Cucujiformia</taxon>
        <taxon>Chrysomeloidea</taxon>
        <taxon>Cerambycidae</taxon>
        <taxon>Lamiinae</taxon>
        <taxon>Acanthocinini</taxon>
        <taxon>Exocentrus</taxon>
    </lineage>
</organism>
<protein>
    <submittedName>
        <fullName evidence="1">Uncharacterized protein</fullName>
    </submittedName>
</protein>
<gene>
    <name evidence="1" type="ORF">NQ315_003799</name>
</gene>
<reference evidence="1 2" key="1">
    <citation type="journal article" date="2023" name="Insect Mol. Biol.">
        <title>Genome sequencing provides insights into the evolution of gene families encoding plant cell wall-degrading enzymes in longhorned beetles.</title>
        <authorList>
            <person name="Shin N.R."/>
            <person name="Okamura Y."/>
            <person name="Kirsch R."/>
            <person name="Pauchet Y."/>
        </authorList>
    </citation>
    <scope>NUCLEOTIDE SEQUENCE [LARGE SCALE GENOMIC DNA]</scope>
    <source>
        <strain evidence="1">EAD_L_NR</strain>
    </source>
</reference>
<dbReference type="AlphaFoldDB" id="A0AAV8VDD6"/>
<evidence type="ECO:0000313" key="1">
    <source>
        <dbReference type="EMBL" id="KAJ8912195.1"/>
    </source>
</evidence>
<keyword evidence="2" id="KW-1185">Reference proteome</keyword>